<proteinExistence type="predicted"/>
<keyword evidence="1" id="KW-0472">Membrane</keyword>
<keyword evidence="1" id="KW-0812">Transmembrane</keyword>
<reference evidence="2 3" key="1">
    <citation type="submission" date="2019-08" db="EMBL/GenBank/DDBJ databases">
        <authorList>
            <person name="Dhanesh K."/>
            <person name="Kumar G."/>
            <person name="Sasikala C."/>
            <person name="Venkata Ramana C."/>
        </authorList>
    </citation>
    <scope>NUCLEOTIDE SEQUENCE [LARGE SCALE GENOMIC DNA]</scope>
    <source>
        <strain evidence="2 3">JC645</strain>
    </source>
</reference>
<gene>
    <name evidence="2" type="ORF">FYK55_02625</name>
</gene>
<organism evidence="2 3">
    <name type="scientific">Roseiconus nitratireducens</name>
    <dbReference type="NCBI Taxonomy" id="2605748"/>
    <lineage>
        <taxon>Bacteria</taxon>
        <taxon>Pseudomonadati</taxon>
        <taxon>Planctomycetota</taxon>
        <taxon>Planctomycetia</taxon>
        <taxon>Pirellulales</taxon>
        <taxon>Pirellulaceae</taxon>
        <taxon>Roseiconus</taxon>
    </lineage>
</organism>
<protein>
    <submittedName>
        <fullName evidence="2">Thioredoxin</fullName>
    </submittedName>
</protein>
<keyword evidence="3" id="KW-1185">Reference proteome</keyword>
<dbReference type="EMBL" id="VWOX01000001">
    <property type="protein sequence ID" value="KAA5547309.1"/>
    <property type="molecule type" value="Genomic_DNA"/>
</dbReference>
<dbReference type="SUPFAM" id="SSF49464">
    <property type="entry name" value="Carboxypeptidase regulatory domain-like"/>
    <property type="match status" value="1"/>
</dbReference>
<sequence length="1010" mass="111573">MDRSIEERLFRGGLVMRRSHLFRCNAFGMVLIGLVVGATSAFGQGGAESETKPTSLTGRVVDSHQQGVAHASVVVQYRTGQSRTATARTEADDAGSFVVEVAGNPIAFQQWQVVAKDPQGDQIGFFRYERSEKVTVDSEIEIRVEPAKSATVQIVDADSEPVADASVVAQFAYPHLSDELKTDAAGRVTVVAPSSERINTVVAWKDGVGLDYEVYSLGRDQQSDLKTPVPEFPVAGETLRLEGATPVTLKVLDDSGAPIEGVRLYPWLLRKESANRELNLSFFTDFFSKTSDENGTTTFSWMPNWQKSMVTIWPTAEGYTRTRANYDPATDDGPLEVTLDRLVPVRGRVLDETGNPAAGITVHATGAGYGWDAGRDQTESADDGSYELHVPPEQIYMVTVVDEDWVADAVPGFAVHAGQPVEKIELRLRKPTRLTGRLTAEPSGDPIAAERVLVYQYGDDLDSIAGASLKNPENSRRYVRPTIVKATETDQDGRFEFLLGDGSYDIRPPRQEKAEEFQISGQDQLAIDVTTEIQKKVKLIGVTRHHEDNRPLPQIRLTGASQRFSGDDWQAGTDDEGAFAVERLAEPTYVHAVNADQTLGAVAVLAADQNKIEMRLEPTGRATGVVLQTDSEAPAASIKIHYGIRVPDEKNRTWSNRFGDTAVTDSNGKFVLEGLVPGWEYELNLESRPDGTIPGLGSVKVEPGEDVDMGRMRIPAPRKPYVPPTLDERIAQAMGVAGSVSERFHRAIPRCQLSKQKLLVVLGAADSPRLRRFMQLRYEDKDYRKVRDDFLTMVVSTKDPKDRGDAEQWLHELQADSSQRALAFSLVVVGQDGKLIAQKSGDDLMVDEELSKDAVVQWLRSHIGDPVDARKLLEEALVQAEKENKRVIVQETATWCGPCHLLSNFLNEHRDWEADYLWIKMDHRFTGAREIMSEFRDGASGGIPWFAILDASGDKLATSNHFESGNNIGFPSSDEGRSHFKKMLLETRLTMTDEEIEAFVAELQKDASAN</sequence>
<dbReference type="AlphaFoldDB" id="A0A5M6DM59"/>
<dbReference type="Gene3D" id="3.40.30.10">
    <property type="entry name" value="Glutaredoxin"/>
    <property type="match status" value="1"/>
</dbReference>
<evidence type="ECO:0000256" key="1">
    <source>
        <dbReference type="SAM" id="Phobius"/>
    </source>
</evidence>
<dbReference type="InterPro" id="IPR008969">
    <property type="entry name" value="CarboxyPept-like_regulatory"/>
</dbReference>
<name>A0A5M6DM59_9BACT</name>
<comment type="caution">
    <text evidence="2">The sequence shown here is derived from an EMBL/GenBank/DDBJ whole genome shotgun (WGS) entry which is preliminary data.</text>
</comment>
<dbReference type="InterPro" id="IPR036249">
    <property type="entry name" value="Thioredoxin-like_sf"/>
</dbReference>
<dbReference type="Proteomes" id="UP000324479">
    <property type="component" value="Unassembled WGS sequence"/>
</dbReference>
<feature type="transmembrane region" description="Helical" evidence="1">
    <location>
        <begin position="21"/>
        <end position="43"/>
    </location>
</feature>
<accession>A0A5M6DM59</accession>
<evidence type="ECO:0000313" key="2">
    <source>
        <dbReference type="EMBL" id="KAA5547309.1"/>
    </source>
</evidence>
<evidence type="ECO:0000313" key="3">
    <source>
        <dbReference type="Proteomes" id="UP000324479"/>
    </source>
</evidence>
<keyword evidence="1" id="KW-1133">Transmembrane helix</keyword>
<dbReference type="Gene3D" id="2.60.40.1120">
    <property type="entry name" value="Carboxypeptidase-like, regulatory domain"/>
    <property type="match status" value="1"/>
</dbReference>
<dbReference type="SUPFAM" id="SSF52833">
    <property type="entry name" value="Thioredoxin-like"/>
    <property type="match status" value="1"/>
</dbReference>
<dbReference type="Pfam" id="PF13620">
    <property type="entry name" value="CarboxypepD_reg"/>
    <property type="match status" value="1"/>
</dbReference>